<dbReference type="Gene3D" id="3.90.550.50">
    <property type="match status" value="1"/>
</dbReference>
<sequence>MRKLQCLKIITVPRRRGAGVRLALLAVWLACLAVAWPLAHRCGQALLPPPPVLALDHFRLNRNLKTYLDDIIIAIEPSSTVCSLRQRVELVVLVTSSPQRFLQRQAVRSTWGRHVPTYFVIGVDGTSAADLTADNYVEAKSYSDMIVFTFQDHYQNLTLKTALMMHWTTTRCSEHLQELMLFKTDDDVLVNPWVLRRVLQEHPGKDLIGYSKVNSSLHRDAYNKWYLPRWLYRPDFVSEYLSGTGYLIRGSKLNEILKAAFEIPIINLEDVYFTHIVSKVALGLTLSHDRRLSPYKPWLPLGCMYWGLASAHSLTPNEMLGAWPSVEALGEQYELGNEPCRYFVNNIWSEMYLF</sequence>
<gene>
    <name evidence="12" type="primary">LOC112058399</name>
</gene>
<keyword evidence="7" id="KW-1133">Transmembrane helix</keyword>
<keyword evidence="8 10" id="KW-0333">Golgi apparatus</keyword>
<evidence type="ECO:0000256" key="2">
    <source>
        <dbReference type="ARBA" id="ARBA00008661"/>
    </source>
</evidence>
<keyword evidence="9" id="KW-0472">Membrane</keyword>
<dbReference type="Proteomes" id="UP001652582">
    <property type="component" value="Chromosome 2"/>
</dbReference>
<dbReference type="InterPro" id="IPR002659">
    <property type="entry name" value="Glyco_trans_31"/>
</dbReference>
<keyword evidence="11" id="KW-1185">Reference proteome</keyword>
<keyword evidence="5" id="KW-0812">Transmembrane</keyword>
<protein>
    <recommendedName>
        <fullName evidence="10">Hexosyltransferase</fullName>
        <ecNumber evidence="10">2.4.1.-</ecNumber>
    </recommendedName>
</protein>
<evidence type="ECO:0000256" key="4">
    <source>
        <dbReference type="ARBA" id="ARBA00022679"/>
    </source>
</evidence>
<evidence type="ECO:0000256" key="1">
    <source>
        <dbReference type="ARBA" id="ARBA00004323"/>
    </source>
</evidence>
<keyword evidence="3 10" id="KW-0328">Glycosyltransferase</keyword>
<keyword evidence="6" id="KW-0735">Signal-anchor</keyword>
<proteinExistence type="inferred from homology"/>
<comment type="subcellular location">
    <subcellularLocation>
        <location evidence="1 10">Golgi apparatus membrane</location>
        <topology evidence="1 10">Single-pass type II membrane protein</topology>
    </subcellularLocation>
</comment>
<dbReference type="EC" id="2.4.1.-" evidence="10"/>
<reference evidence="11" key="1">
    <citation type="submission" date="2025-05" db="UniProtKB">
        <authorList>
            <consortium name="RefSeq"/>
        </authorList>
    </citation>
    <scope>NUCLEOTIDE SEQUENCE [LARGE SCALE GENOMIC DNA]</scope>
</reference>
<organism evidence="11 12">
    <name type="scientific">Bicyclus anynana</name>
    <name type="common">Squinting bush brown butterfly</name>
    <dbReference type="NCBI Taxonomy" id="110368"/>
    <lineage>
        <taxon>Eukaryota</taxon>
        <taxon>Metazoa</taxon>
        <taxon>Ecdysozoa</taxon>
        <taxon>Arthropoda</taxon>
        <taxon>Hexapoda</taxon>
        <taxon>Insecta</taxon>
        <taxon>Pterygota</taxon>
        <taxon>Neoptera</taxon>
        <taxon>Endopterygota</taxon>
        <taxon>Lepidoptera</taxon>
        <taxon>Glossata</taxon>
        <taxon>Ditrysia</taxon>
        <taxon>Papilionoidea</taxon>
        <taxon>Nymphalidae</taxon>
        <taxon>Satyrinae</taxon>
        <taxon>Satyrini</taxon>
        <taxon>Mycalesina</taxon>
        <taxon>Bicyclus</taxon>
    </lineage>
</organism>
<evidence type="ECO:0000256" key="3">
    <source>
        <dbReference type="ARBA" id="ARBA00022676"/>
    </source>
</evidence>
<comment type="similarity">
    <text evidence="2 10">Belongs to the glycosyltransferase 31 family.</text>
</comment>
<name>A0ABM3LRF9_BICAN</name>
<dbReference type="PANTHER" id="PTHR11214">
    <property type="entry name" value="BETA-1,3-N-ACETYLGLUCOSAMINYLTRANSFERASE"/>
    <property type="match status" value="1"/>
</dbReference>
<dbReference type="RefSeq" id="XP_052741661.1">
    <property type="nucleotide sequence ID" value="XM_052885701.1"/>
</dbReference>
<evidence type="ECO:0000256" key="5">
    <source>
        <dbReference type="ARBA" id="ARBA00022692"/>
    </source>
</evidence>
<evidence type="ECO:0000256" key="9">
    <source>
        <dbReference type="ARBA" id="ARBA00023136"/>
    </source>
</evidence>
<evidence type="ECO:0000256" key="7">
    <source>
        <dbReference type="ARBA" id="ARBA00022989"/>
    </source>
</evidence>
<keyword evidence="4" id="KW-0808">Transferase</keyword>
<accession>A0ABM3LRF9</accession>
<evidence type="ECO:0000256" key="8">
    <source>
        <dbReference type="ARBA" id="ARBA00023034"/>
    </source>
</evidence>
<dbReference type="PANTHER" id="PTHR11214:SF3">
    <property type="entry name" value="BETA-1,3-GALACTOSYLTRANSFERASE 6"/>
    <property type="match status" value="1"/>
</dbReference>
<evidence type="ECO:0000256" key="6">
    <source>
        <dbReference type="ARBA" id="ARBA00022968"/>
    </source>
</evidence>
<reference evidence="12" key="2">
    <citation type="submission" date="2025-08" db="UniProtKB">
        <authorList>
            <consortium name="RefSeq"/>
        </authorList>
    </citation>
    <scope>IDENTIFICATION</scope>
</reference>
<evidence type="ECO:0000313" key="12">
    <source>
        <dbReference type="RefSeq" id="XP_052741661.1"/>
    </source>
</evidence>
<evidence type="ECO:0000256" key="10">
    <source>
        <dbReference type="RuleBase" id="RU363063"/>
    </source>
</evidence>
<evidence type="ECO:0000313" key="11">
    <source>
        <dbReference type="Proteomes" id="UP001652582"/>
    </source>
</evidence>
<dbReference type="Pfam" id="PF01762">
    <property type="entry name" value="Galactosyl_T"/>
    <property type="match status" value="1"/>
</dbReference>
<dbReference type="GeneID" id="112058399"/>